<dbReference type="GO" id="GO:0016442">
    <property type="term" value="C:RISC complex"/>
    <property type="evidence" value="ECO:0007669"/>
    <property type="project" value="TreeGrafter"/>
</dbReference>
<protein>
    <recommendedName>
        <fullName evidence="3">DRBM domain-containing protein</fullName>
    </recommendedName>
</protein>
<evidence type="ECO:0000313" key="5">
    <source>
        <dbReference type="Proteomes" id="UP000092461"/>
    </source>
</evidence>
<dbReference type="CDD" id="cd00048">
    <property type="entry name" value="DSRM_SF"/>
    <property type="match status" value="1"/>
</dbReference>
<dbReference type="Pfam" id="PF00035">
    <property type="entry name" value="dsrm"/>
    <property type="match status" value="1"/>
</dbReference>
<dbReference type="EnsemblMetazoa" id="LLOJ004778-RA">
    <property type="protein sequence ID" value="LLOJ004778-PA"/>
    <property type="gene ID" value="LLOJ004778"/>
</dbReference>
<dbReference type="VEuPathDB" id="VectorBase:LLONM1_007644"/>
<dbReference type="InterPro" id="IPR051247">
    <property type="entry name" value="RLC_Component"/>
</dbReference>
<sequence>MLSAARVKSEKNPIMLLKELCDKHKFLHPKYEDCSTEFDDRYVYSCEAFGTKVKASAPTAREAKINAAKEVLDTVRDRFKLDLKVEDPVLDPRGFYNYVGALNEECVKKKLQQPLYQVKPVPNKKKEPIFEAICQLGNLSISQKSTSKQAAKHAAAKAMIEHLSEIQVAEMFPVKNETHKFVACFNPDHLESAKKLLENSTMCADKKALVEDVCRTLGIPSQSLLFSDNGEDLELFFMNITFASSFCGKRQKVYTDVVKHLREIINADVEEEAASEASWQQSVEEFNRFLGVRGKDD</sequence>
<dbReference type="PANTHER" id="PTHR46205:SF3">
    <property type="entry name" value="LOQUACIOUS, ISOFORM B"/>
    <property type="match status" value="1"/>
</dbReference>
<evidence type="ECO:0000313" key="4">
    <source>
        <dbReference type="EnsemblMetazoa" id="LLOJ004778-PA"/>
    </source>
</evidence>
<name>A0A1B0CJS5_LUTLO</name>
<dbReference type="Gene3D" id="3.30.160.20">
    <property type="match status" value="2"/>
</dbReference>
<dbReference type="GO" id="GO:0030422">
    <property type="term" value="P:siRNA processing"/>
    <property type="evidence" value="ECO:0007669"/>
    <property type="project" value="TreeGrafter"/>
</dbReference>
<dbReference type="SUPFAM" id="SSF54768">
    <property type="entry name" value="dsRNA-binding domain-like"/>
    <property type="match status" value="2"/>
</dbReference>
<organism evidence="4 5">
    <name type="scientific">Lutzomyia longipalpis</name>
    <name type="common">Sand fly</name>
    <dbReference type="NCBI Taxonomy" id="7200"/>
    <lineage>
        <taxon>Eukaryota</taxon>
        <taxon>Metazoa</taxon>
        <taxon>Ecdysozoa</taxon>
        <taxon>Arthropoda</taxon>
        <taxon>Hexapoda</taxon>
        <taxon>Insecta</taxon>
        <taxon>Pterygota</taxon>
        <taxon>Neoptera</taxon>
        <taxon>Endopterygota</taxon>
        <taxon>Diptera</taxon>
        <taxon>Nematocera</taxon>
        <taxon>Psychodoidea</taxon>
        <taxon>Psychodidae</taxon>
        <taxon>Lutzomyia</taxon>
        <taxon>Lutzomyia</taxon>
    </lineage>
</organism>
<dbReference type="AlphaFoldDB" id="A0A1B0CJS5"/>
<dbReference type="SMART" id="SM00358">
    <property type="entry name" value="DSRM"/>
    <property type="match status" value="2"/>
</dbReference>
<dbReference type="GO" id="GO:0003725">
    <property type="term" value="F:double-stranded RNA binding"/>
    <property type="evidence" value="ECO:0007669"/>
    <property type="project" value="TreeGrafter"/>
</dbReference>
<dbReference type="PANTHER" id="PTHR46205">
    <property type="entry name" value="LOQUACIOUS, ISOFORM B"/>
    <property type="match status" value="1"/>
</dbReference>
<feature type="domain" description="DRBM" evidence="3">
    <location>
        <begin position="12"/>
        <end position="77"/>
    </location>
</feature>
<dbReference type="PROSITE" id="PS50137">
    <property type="entry name" value="DS_RBD"/>
    <property type="match status" value="2"/>
</dbReference>
<dbReference type="EMBL" id="AJWK01014923">
    <property type="status" value="NOT_ANNOTATED_CDS"/>
    <property type="molecule type" value="Genomic_DNA"/>
</dbReference>
<dbReference type="Proteomes" id="UP000092461">
    <property type="component" value="Unassembled WGS sequence"/>
</dbReference>
<keyword evidence="5" id="KW-1185">Reference proteome</keyword>
<evidence type="ECO:0000256" key="1">
    <source>
        <dbReference type="ARBA" id="ARBA00022884"/>
    </source>
</evidence>
<dbReference type="GO" id="GO:0035197">
    <property type="term" value="F:siRNA binding"/>
    <property type="evidence" value="ECO:0007669"/>
    <property type="project" value="TreeGrafter"/>
</dbReference>
<dbReference type="GO" id="GO:0070920">
    <property type="term" value="P:regulation of regulatory ncRNA processing"/>
    <property type="evidence" value="ECO:0007669"/>
    <property type="project" value="TreeGrafter"/>
</dbReference>
<dbReference type="VEuPathDB" id="VectorBase:LLOJ004778"/>
<dbReference type="InterPro" id="IPR014720">
    <property type="entry name" value="dsRBD_dom"/>
</dbReference>
<dbReference type="GO" id="GO:0070578">
    <property type="term" value="C:RISC-loading complex"/>
    <property type="evidence" value="ECO:0007669"/>
    <property type="project" value="TreeGrafter"/>
</dbReference>
<accession>A0A1B0CJS5</accession>
<proteinExistence type="predicted"/>
<evidence type="ECO:0000256" key="2">
    <source>
        <dbReference type="PROSITE-ProRule" id="PRU00266"/>
    </source>
</evidence>
<dbReference type="GO" id="GO:0005634">
    <property type="term" value="C:nucleus"/>
    <property type="evidence" value="ECO:0007669"/>
    <property type="project" value="TreeGrafter"/>
</dbReference>
<evidence type="ECO:0000259" key="3">
    <source>
        <dbReference type="PROSITE" id="PS50137"/>
    </source>
</evidence>
<feature type="domain" description="DRBM" evidence="3">
    <location>
        <begin position="97"/>
        <end position="165"/>
    </location>
</feature>
<keyword evidence="1 2" id="KW-0694">RNA-binding</keyword>
<dbReference type="GO" id="GO:0005737">
    <property type="term" value="C:cytoplasm"/>
    <property type="evidence" value="ECO:0007669"/>
    <property type="project" value="TreeGrafter"/>
</dbReference>
<reference evidence="4" key="1">
    <citation type="submission" date="2020-05" db="UniProtKB">
        <authorList>
            <consortium name="EnsemblMetazoa"/>
        </authorList>
    </citation>
    <scope>IDENTIFICATION</scope>
    <source>
        <strain evidence="4">Jacobina</strain>
    </source>
</reference>